<accession>A0A0F7L4U2</accession>
<proteinExistence type="predicted"/>
<dbReference type="EMBL" id="KR029578">
    <property type="protein sequence ID" value="AKH46001.1"/>
    <property type="molecule type" value="Genomic_DNA"/>
</dbReference>
<keyword evidence="1" id="KW-0175">Coiled coil</keyword>
<protein>
    <submittedName>
        <fullName evidence="2">Uncharacterized protein</fullName>
    </submittedName>
</protein>
<reference evidence="2" key="2">
    <citation type="submission" date="2015-03" db="EMBL/GenBank/DDBJ databases">
        <authorList>
            <person name="Chow C.-E.T."/>
            <person name="Winget D.M."/>
            <person name="White R.A.III."/>
            <person name="Hallam S.J."/>
            <person name="Suttle C.A."/>
        </authorList>
    </citation>
    <scope>NUCLEOTIDE SEQUENCE</scope>
    <source>
        <strain evidence="2">Anoxic3_3</strain>
    </source>
</reference>
<feature type="coiled-coil region" evidence="1">
    <location>
        <begin position="323"/>
        <end position="350"/>
    </location>
</feature>
<evidence type="ECO:0000256" key="1">
    <source>
        <dbReference type="SAM" id="Coils"/>
    </source>
</evidence>
<name>A0A0F7L4U2_9VIRU</name>
<sequence>MGKVRLMGLDKLGSQIRAKIKSSNDFKSDSFKTKSVDVVKGISIIAGNLKDQSNLTTHSYCFDIEKGWDITKVKTWLHDQKIDILADDSESLEFAELDNIEIFATGKWNGHEFSEIDLDNLIDSFKQIGSKIQPYLKLGHNKEQELARNSGLVQSDGLPALGWVHNLRRIGSKLVADFKDVPRVVADLVRNKAYKRVSSELYVNYGATKEEHGGAPSFPLVLKAVSLLGGDTPAVTNLNDVLALYTGNKEGETVKTFEFTNADFKEDKMSEKKEEIDFEKQIADLEVKFAANEAAFKAKEAEFKKSQDQYNKVLDKFSKSDDLVKFIDELNAKETKLVEQEKEYTKIIEDSKLADVKLFSDKLLNDNRILPVQKDVVEKLLLHADSSIELEFTKDESFGLKEKMSFSDTFKALLSSFPDMGTLKEFSSSKDEKVDIDAERVKLTKEYQEEYKLDFGKAQAKLSKDRPELF</sequence>
<evidence type="ECO:0000313" key="2">
    <source>
        <dbReference type="EMBL" id="AKH46001.1"/>
    </source>
</evidence>
<organism evidence="2">
    <name type="scientific">uncultured marine virus</name>
    <dbReference type="NCBI Taxonomy" id="186617"/>
    <lineage>
        <taxon>Viruses</taxon>
        <taxon>environmental samples</taxon>
    </lineage>
</organism>
<reference evidence="2" key="1">
    <citation type="journal article" date="2015" name="Front. Microbiol.">
        <title>Combining genomic sequencing methods to explore viral diversity and reveal potential virus-host interactions.</title>
        <authorList>
            <person name="Chow C.E."/>
            <person name="Winget D.M."/>
            <person name="White R.A.III."/>
            <person name="Hallam S.J."/>
            <person name="Suttle C.A."/>
        </authorList>
    </citation>
    <scope>NUCLEOTIDE SEQUENCE</scope>
    <source>
        <strain evidence="2">Anoxic3_3</strain>
    </source>
</reference>